<accession>A0ACC2RWN9</accession>
<reference evidence="1" key="1">
    <citation type="submission" date="2022-04" db="EMBL/GenBank/DDBJ databases">
        <title>Genome of the entomopathogenic fungus Entomophthora muscae.</title>
        <authorList>
            <person name="Elya C."/>
            <person name="Lovett B.R."/>
            <person name="Lee E."/>
            <person name="Macias A.M."/>
            <person name="Hajek A.E."/>
            <person name="De Bivort B.L."/>
            <person name="Kasson M.T."/>
            <person name="De Fine Licht H.H."/>
            <person name="Stajich J.E."/>
        </authorList>
    </citation>
    <scope>NUCLEOTIDE SEQUENCE</scope>
    <source>
        <strain evidence="1">Berkeley</strain>
    </source>
</reference>
<comment type="caution">
    <text evidence="1">The sequence shown here is derived from an EMBL/GenBank/DDBJ whole genome shotgun (WGS) entry which is preliminary data.</text>
</comment>
<evidence type="ECO:0000313" key="1">
    <source>
        <dbReference type="EMBL" id="KAJ9054470.1"/>
    </source>
</evidence>
<sequence>MQDSNILKGLPQVQKVWQSYIQTISFNSTIASNLQIISASEDGEVICQLKVEDIHLNPHKSMHGGFISSLVDIGGSLAIAAKGMFATGVSTDISATFLGKSAVGDIITMRSRCDKLGKSMAYTTTELLKIDSKTQAEEIIAHGRHTKFVLLAHEINSKLKSNL</sequence>
<dbReference type="EMBL" id="QTSX02006443">
    <property type="protein sequence ID" value="KAJ9054470.1"/>
    <property type="molecule type" value="Genomic_DNA"/>
</dbReference>
<keyword evidence="2" id="KW-1185">Reference proteome</keyword>
<name>A0ACC2RWN9_9FUNG</name>
<organism evidence="1 2">
    <name type="scientific">Entomophthora muscae</name>
    <dbReference type="NCBI Taxonomy" id="34485"/>
    <lineage>
        <taxon>Eukaryota</taxon>
        <taxon>Fungi</taxon>
        <taxon>Fungi incertae sedis</taxon>
        <taxon>Zoopagomycota</taxon>
        <taxon>Entomophthoromycotina</taxon>
        <taxon>Entomophthoromycetes</taxon>
        <taxon>Entomophthorales</taxon>
        <taxon>Entomophthoraceae</taxon>
        <taxon>Entomophthora</taxon>
    </lineage>
</organism>
<proteinExistence type="predicted"/>
<dbReference type="Proteomes" id="UP001165960">
    <property type="component" value="Unassembled WGS sequence"/>
</dbReference>
<gene>
    <name evidence="1" type="ORF">DSO57_1014150</name>
</gene>
<evidence type="ECO:0000313" key="2">
    <source>
        <dbReference type="Proteomes" id="UP001165960"/>
    </source>
</evidence>
<protein>
    <submittedName>
        <fullName evidence="1">Uncharacterized protein</fullName>
    </submittedName>
</protein>